<keyword evidence="2" id="KW-0472">Membrane</keyword>
<gene>
    <name evidence="6" type="ORF">FYJ74_09525</name>
</gene>
<sequence>MNARRFPFAWFLSLLGALCLGGAVQAAGSAPRRERILRFDVGATVNEDASLTVREDLEFVAMGIKISRGIVRGIPVRYRDENGRPVAVGLKVLSTSVDGIELPWKESNEGRGRFIRIGDPARTLSPGVHRLSLTYRTTKQLGFFADHDELYWNVTGNDWDLPIQSVSFRLALPGKAAGDGFNRVAWYAGHYGSTSSDGARLDDSRAVLTTRPLQPGEGLTVVYSWPKGVVAAPQPSFGERFEDFVSAHGDAIARGLMWAGAALAASCLTWGALRARGEHSGEITVIPLFHAPRGMTPSLARRLTRGTDDFASLSAELIALAVNGALKISGDRRGGYRLEKAGGAPSDGLPAALMGALFPSSSQEALNVTNAHRKRFEKSLELIKGDAQKRAEGNFLDRRAPLRRAYSALLAGAAATGALFLLTEAVSAEWGAVSLLLGALALLSLRYARREPTLAPRSFARSLRNGFSLKGFFAAQAGVFVAALLATAAAHSSDRPLVFAGAVLALLGLPLGKKLIFWTDKGRKQFEQALGLKMFITAAEKDRLEMLNAPDDTPQLFEELLPYAVAMNCAATWANRFEKVLAAAAWQPVWNDSPAWRSSTAHALWRSDGIAHGLSDFSKGFSSSLGAAARAPGSSSGSRGGSGGGFSGGGGGGGGGRGW</sequence>
<feature type="domain" description="DUF2207" evidence="4">
    <location>
        <begin position="35"/>
        <end position="225"/>
    </location>
</feature>
<feature type="region of interest" description="Disordered" evidence="1">
    <location>
        <begin position="629"/>
        <end position="659"/>
    </location>
</feature>
<feature type="transmembrane region" description="Helical" evidence="2">
    <location>
        <begin position="497"/>
        <end position="516"/>
    </location>
</feature>
<organism evidence="6 7">
    <name type="scientific">Pyramidobacter porci</name>
    <dbReference type="NCBI Taxonomy" id="2605789"/>
    <lineage>
        <taxon>Bacteria</taxon>
        <taxon>Thermotogati</taxon>
        <taxon>Synergistota</taxon>
        <taxon>Synergistia</taxon>
        <taxon>Synergistales</taxon>
        <taxon>Dethiosulfovibrionaceae</taxon>
        <taxon>Pyramidobacter</taxon>
    </lineage>
</organism>
<evidence type="ECO:0000313" key="6">
    <source>
        <dbReference type="EMBL" id="MST56269.1"/>
    </source>
</evidence>
<proteinExistence type="predicted"/>
<dbReference type="Proteomes" id="UP000473699">
    <property type="component" value="Unassembled WGS sequence"/>
</dbReference>
<keyword evidence="2" id="KW-0812">Transmembrane</keyword>
<dbReference type="InterPro" id="IPR018702">
    <property type="entry name" value="DUF2207"/>
</dbReference>
<dbReference type="InterPro" id="IPR048389">
    <property type="entry name" value="YciQ-like_C"/>
</dbReference>
<feature type="compositionally biased region" description="Gly residues" evidence="1">
    <location>
        <begin position="638"/>
        <end position="659"/>
    </location>
</feature>
<keyword evidence="3" id="KW-0732">Signal</keyword>
<dbReference type="EMBL" id="VUNH01000010">
    <property type="protein sequence ID" value="MST56269.1"/>
    <property type="molecule type" value="Genomic_DNA"/>
</dbReference>
<evidence type="ECO:0000259" key="4">
    <source>
        <dbReference type="Pfam" id="PF09972"/>
    </source>
</evidence>
<feature type="transmembrane region" description="Helical" evidence="2">
    <location>
        <begin position="405"/>
        <end position="422"/>
    </location>
</feature>
<keyword evidence="7" id="KW-1185">Reference proteome</keyword>
<reference evidence="6 7" key="1">
    <citation type="submission" date="2019-08" db="EMBL/GenBank/DDBJ databases">
        <title>In-depth cultivation of the pig gut microbiome towards novel bacterial diversity and tailored functional studies.</title>
        <authorList>
            <person name="Wylensek D."/>
            <person name="Hitch T.C.A."/>
            <person name="Clavel T."/>
        </authorList>
    </citation>
    <scope>NUCLEOTIDE SEQUENCE [LARGE SCALE GENOMIC DNA]</scope>
    <source>
        <strain evidence="6 7">SM-530-WT-4B</strain>
    </source>
</reference>
<feature type="transmembrane region" description="Helical" evidence="2">
    <location>
        <begin position="255"/>
        <end position="273"/>
    </location>
</feature>
<dbReference type="AlphaFoldDB" id="A0A6L5YDK1"/>
<feature type="chain" id="PRO_5026752257" evidence="3">
    <location>
        <begin position="27"/>
        <end position="659"/>
    </location>
</feature>
<dbReference type="RefSeq" id="WP_154529349.1">
    <property type="nucleotide sequence ID" value="NZ_VUNH01000010.1"/>
</dbReference>
<feature type="transmembrane region" description="Helical" evidence="2">
    <location>
        <begin position="428"/>
        <end position="448"/>
    </location>
</feature>
<comment type="caution">
    <text evidence="6">The sequence shown here is derived from an EMBL/GenBank/DDBJ whole genome shotgun (WGS) entry which is preliminary data.</text>
</comment>
<evidence type="ECO:0000256" key="2">
    <source>
        <dbReference type="SAM" id="Phobius"/>
    </source>
</evidence>
<dbReference type="Pfam" id="PF20990">
    <property type="entry name" value="DUF2207_C"/>
    <property type="match status" value="1"/>
</dbReference>
<evidence type="ECO:0000256" key="1">
    <source>
        <dbReference type="SAM" id="MobiDB-lite"/>
    </source>
</evidence>
<feature type="domain" description="Predicted membrane protein YciQ-like C-terminal" evidence="5">
    <location>
        <begin position="289"/>
        <end position="577"/>
    </location>
</feature>
<name>A0A6L5YDK1_9BACT</name>
<feature type="transmembrane region" description="Helical" evidence="2">
    <location>
        <begin position="469"/>
        <end position="491"/>
    </location>
</feature>
<protein>
    <submittedName>
        <fullName evidence="6">DUF2207 domain-containing protein</fullName>
    </submittedName>
</protein>
<evidence type="ECO:0000259" key="5">
    <source>
        <dbReference type="Pfam" id="PF20990"/>
    </source>
</evidence>
<feature type="signal peptide" evidence="3">
    <location>
        <begin position="1"/>
        <end position="26"/>
    </location>
</feature>
<evidence type="ECO:0000313" key="7">
    <source>
        <dbReference type="Proteomes" id="UP000473699"/>
    </source>
</evidence>
<keyword evidence="2" id="KW-1133">Transmembrane helix</keyword>
<evidence type="ECO:0000256" key="3">
    <source>
        <dbReference type="SAM" id="SignalP"/>
    </source>
</evidence>
<accession>A0A6L5YDK1</accession>
<dbReference type="Pfam" id="PF09972">
    <property type="entry name" value="DUF2207"/>
    <property type="match status" value="1"/>
</dbReference>